<dbReference type="SMART" id="SM00248">
    <property type="entry name" value="ANK"/>
    <property type="match status" value="11"/>
</dbReference>
<dbReference type="Pfam" id="PF12796">
    <property type="entry name" value="Ank_2"/>
    <property type="match status" value="1"/>
</dbReference>
<protein>
    <submittedName>
        <fullName evidence="2">Uncharacterized protein</fullName>
    </submittedName>
</protein>
<comment type="caution">
    <text evidence="2">The sequence shown here is derived from an EMBL/GenBank/DDBJ whole genome shotgun (WGS) entry which is preliminary data.</text>
</comment>
<dbReference type="PANTHER" id="PTHR46224:SF64">
    <property type="entry name" value="IQ MOTIF AND ANKYRIN REPEAT DOMAIN-CONTAINING PROTEIN 1"/>
    <property type="match status" value="1"/>
</dbReference>
<dbReference type="RefSeq" id="XP_007748870.1">
    <property type="nucleotide sequence ID" value="XM_007750680.1"/>
</dbReference>
<dbReference type="OrthoDB" id="7464126at2759"/>
<keyword evidence="3" id="KW-1185">Reference proteome</keyword>
<dbReference type="InterPro" id="IPR051616">
    <property type="entry name" value="Cul2-RING_E3_ligase_SR"/>
</dbReference>
<dbReference type="STRING" id="1182543.W9WFN3"/>
<dbReference type="HOGENOM" id="CLU_320032_0_0_1"/>
<dbReference type="SUPFAM" id="SSF48403">
    <property type="entry name" value="Ankyrin repeat"/>
    <property type="match status" value="3"/>
</dbReference>
<keyword evidence="1" id="KW-0040">ANK repeat</keyword>
<dbReference type="AlphaFoldDB" id="W9WFN3"/>
<reference evidence="2 3" key="1">
    <citation type="submission" date="2013-03" db="EMBL/GenBank/DDBJ databases">
        <title>The Genome Sequence of Cladophialophora psammophila CBS 110553.</title>
        <authorList>
            <consortium name="The Broad Institute Genomics Platform"/>
            <person name="Cuomo C."/>
            <person name="de Hoog S."/>
            <person name="Gorbushina A."/>
            <person name="Walker B."/>
            <person name="Young S.K."/>
            <person name="Zeng Q."/>
            <person name="Gargeya S."/>
            <person name="Fitzgerald M."/>
            <person name="Haas B."/>
            <person name="Abouelleil A."/>
            <person name="Allen A.W."/>
            <person name="Alvarado L."/>
            <person name="Arachchi H.M."/>
            <person name="Berlin A.M."/>
            <person name="Chapman S.B."/>
            <person name="Gainer-Dewar J."/>
            <person name="Goldberg J."/>
            <person name="Griggs A."/>
            <person name="Gujja S."/>
            <person name="Hansen M."/>
            <person name="Howarth C."/>
            <person name="Imamovic A."/>
            <person name="Ireland A."/>
            <person name="Larimer J."/>
            <person name="McCowan C."/>
            <person name="Murphy C."/>
            <person name="Pearson M."/>
            <person name="Poon T.W."/>
            <person name="Priest M."/>
            <person name="Roberts A."/>
            <person name="Saif S."/>
            <person name="Shea T."/>
            <person name="Sisk P."/>
            <person name="Sykes S."/>
            <person name="Wortman J."/>
            <person name="Nusbaum C."/>
            <person name="Birren B."/>
        </authorList>
    </citation>
    <scope>NUCLEOTIDE SEQUENCE [LARGE SCALE GENOMIC DNA]</scope>
    <source>
        <strain evidence="2 3">CBS 110553</strain>
    </source>
</reference>
<dbReference type="GeneID" id="19194797"/>
<dbReference type="InterPro" id="IPR036770">
    <property type="entry name" value="Ankyrin_rpt-contain_sf"/>
</dbReference>
<evidence type="ECO:0000313" key="3">
    <source>
        <dbReference type="Proteomes" id="UP000019471"/>
    </source>
</evidence>
<dbReference type="PANTHER" id="PTHR46224">
    <property type="entry name" value="ANKYRIN REPEAT FAMILY PROTEIN"/>
    <property type="match status" value="1"/>
</dbReference>
<proteinExistence type="predicted"/>
<dbReference type="PROSITE" id="PS50088">
    <property type="entry name" value="ANK_REPEAT"/>
    <property type="match status" value="1"/>
</dbReference>
<accession>W9WFN3</accession>
<gene>
    <name evidence="2" type="ORF">A1O5_10102</name>
</gene>
<organism evidence="2 3">
    <name type="scientific">Cladophialophora psammophila CBS 110553</name>
    <dbReference type="NCBI Taxonomy" id="1182543"/>
    <lineage>
        <taxon>Eukaryota</taxon>
        <taxon>Fungi</taxon>
        <taxon>Dikarya</taxon>
        <taxon>Ascomycota</taxon>
        <taxon>Pezizomycotina</taxon>
        <taxon>Eurotiomycetes</taxon>
        <taxon>Chaetothyriomycetidae</taxon>
        <taxon>Chaetothyriales</taxon>
        <taxon>Herpotrichiellaceae</taxon>
        <taxon>Cladophialophora</taxon>
    </lineage>
</organism>
<feature type="repeat" description="ANK" evidence="1">
    <location>
        <begin position="311"/>
        <end position="343"/>
    </location>
</feature>
<evidence type="ECO:0000256" key="1">
    <source>
        <dbReference type="PROSITE-ProRule" id="PRU00023"/>
    </source>
</evidence>
<sequence>MKQVQKCITARTEKILYEELFYDRFQDAQACWLAPTDGKVFFKPFDDQRRVDQYVSANATNALIASLMGGHYDIAKTLLRTGFDSPNGRELLISSITEACLLDRRLHKPSDVDPHLELIKTMIEICAGVAGLKVHLGEALVLRAGLSWGAVDQVVRQLCDCGVDPNALPDFAETTSEFGSALIAASQGHSVKVVDTLLKANADPNQEATFGRLRTPLIAAVTKYARHGADAQLEIFKLLLNHGASPRKIVSSALQSQTSSPPQSRVASGSALIAAASAKCYPQPPYAAKIFEILETYRVLEDVNLCIPSDHFGTPLIAAAASGNAWTVDFLVQHGADPHLQGRADVDWCLPALAAVYGGLPEVALQFLKESDFASLQTHPQQWAKCFILVCANATNDAQEEDERALTSWDSLACELLDHGIDVILNASHSSACDDGTLIDDSDHLDPAFYGCSLIAACVSGRLALVKRILDSGAPQRPGSKGLFGSCLAAASYSANVKMVRFFLDQGFDVNEQTPQVKFWCPLVAALRSEHWETFDVVSLLLEKGADPNALYAGHSPSVEDTQILVMILEQMKSWHHVLVLQRLWNKNKITGSSIMQARPFFGSPITAGIRRHREKLLSCLMDNGGNLDLENSAGFYPTAMLTTQDNKRGFDIQRGLLDQGASPTKPEQMLDYIRPFRDIKCPHLEASACLCVPGSFWGNMLSLCVMKELTIPYLLQQGADPDEVVPGSFYGSAMITAAAPLRAEAVVTFLDNGSITKLNDVVSDGAFGTPLIAACAGPPEFPFKYAFHKQHEFLDPKNWEVIQFDLIEILLDAGANPNLTYKCFSPLIMLVCSTSKKKSRAVRLLLERGADPALVVPKYGCGETTFPELSGSDGDGWTAISVAAERGESKIVEMMKQHVANLHSET</sequence>
<dbReference type="Gene3D" id="1.25.40.20">
    <property type="entry name" value="Ankyrin repeat-containing domain"/>
    <property type="match status" value="3"/>
</dbReference>
<dbReference type="Proteomes" id="UP000019471">
    <property type="component" value="Unassembled WGS sequence"/>
</dbReference>
<evidence type="ECO:0000313" key="2">
    <source>
        <dbReference type="EMBL" id="EXJ66907.1"/>
    </source>
</evidence>
<dbReference type="EMBL" id="AMGX01000018">
    <property type="protein sequence ID" value="EXJ66907.1"/>
    <property type="molecule type" value="Genomic_DNA"/>
</dbReference>
<dbReference type="eggNOG" id="KOG4177">
    <property type="taxonomic scope" value="Eukaryota"/>
</dbReference>
<name>W9WFN3_9EURO</name>
<dbReference type="InterPro" id="IPR002110">
    <property type="entry name" value="Ankyrin_rpt"/>
</dbReference>